<evidence type="ECO:0000256" key="1">
    <source>
        <dbReference type="SAM" id="MobiDB-lite"/>
    </source>
</evidence>
<reference evidence="2" key="1">
    <citation type="submission" date="2021-03" db="EMBL/GenBank/DDBJ databases">
        <title>Draft genome sequence of rust myrtle Austropuccinia psidii MF-1, a brazilian biotype.</title>
        <authorList>
            <person name="Quecine M.C."/>
            <person name="Pachon D.M.R."/>
            <person name="Bonatelli M.L."/>
            <person name="Correr F.H."/>
            <person name="Franceschini L.M."/>
            <person name="Leite T.F."/>
            <person name="Margarido G.R.A."/>
            <person name="Almeida C.A."/>
            <person name="Ferrarezi J.A."/>
            <person name="Labate C.A."/>
        </authorList>
    </citation>
    <scope>NUCLEOTIDE SEQUENCE</scope>
    <source>
        <strain evidence="2">MF-1</strain>
    </source>
</reference>
<name>A0A9Q3F9C6_9BASI</name>
<comment type="caution">
    <text evidence="2">The sequence shown here is derived from an EMBL/GenBank/DDBJ whole genome shotgun (WGS) entry which is preliminary data.</text>
</comment>
<dbReference type="EMBL" id="AVOT02041659">
    <property type="protein sequence ID" value="MBW0537030.1"/>
    <property type="molecule type" value="Genomic_DNA"/>
</dbReference>
<feature type="region of interest" description="Disordered" evidence="1">
    <location>
        <begin position="1"/>
        <end position="50"/>
    </location>
</feature>
<evidence type="ECO:0000313" key="2">
    <source>
        <dbReference type="EMBL" id="MBW0537030.1"/>
    </source>
</evidence>
<organism evidence="2 3">
    <name type="scientific">Austropuccinia psidii MF-1</name>
    <dbReference type="NCBI Taxonomy" id="1389203"/>
    <lineage>
        <taxon>Eukaryota</taxon>
        <taxon>Fungi</taxon>
        <taxon>Dikarya</taxon>
        <taxon>Basidiomycota</taxon>
        <taxon>Pucciniomycotina</taxon>
        <taxon>Pucciniomycetes</taxon>
        <taxon>Pucciniales</taxon>
        <taxon>Sphaerophragmiaceae</taxon>
        <taxon>Austropuccinia</taxon>
    </lineage>
</organism>
<accession>A0A9Q3F9C6</accession>
<gene>
    <name evidence="2" type="ORF">O181_076745</name>
</gene>
<proteinExistence type="predicted"/>
<feature type="compositionally biased region" description="Polar residues" evidence="1">
    <location>
        <begin position="27"/>
        <end position="40"/>
    </location>
</feature>
<protein>
    <submittedName>
        <fullName evidence="2">Uncharacterized protein</fullName>
    </submittedName>
</protein>
<dbReference type="Proteomes" id="UP000765509">
    <property type="component" value="Unassembled WGS sequence"/>
</dbReference>
<dbReference type="AlphaFoldDB" id="A0A9Q3F9C6"/>
<keyword evidence="3" id="KW-1185">Reference proteome</keyword>
<sequence length="235" mass="27372">MNESKPLLPRNFRPEDYPISPTLGPRETSTPATEPRTQNIPRGAFVTTPNAPIPLQKQVLRQERPFFKIKEKDYNPNFDVEEVEKCFRKVEIIAKIKGETDEEQAMKMTFWTTEPRMSDAIGAMPVYEEGNWTQLKRDHITKWGRVEPERRYRKGSLIKLFKYTQEDGGIGNISKYKKFIGDYETIVTYLLRYRYILQDNMFHEGLFDCLSADFTGSISKEIIKDNVMVRAEDGG</sequence>
<evidence type="ECO:0000313" key="3">
    <source>
        <dbReference type="Proteomes" id="UP000765509"/>
    </source>
</evidence>